<feature type="transmembrane region" description="Helical" evidence="1">
    <location>
        <begin position="35"/>
        <end position="57"/>
    </location>
</feature>
<accession>A0A1I2TDK6</accession>
<evidence type="ECO:0000256" key="1">
    <source>
        <dbReference type="SAM" id="Phobius"/>
    </source>
</evidence>
<keyword evidence="1" id="KW-1133">Transmembrane helix</keyword>
<dbReference type="AlphaFoldDB" id="A0A1I2TDK6"/>
<evidence type="ECO:0000313" key="3">
    <source>
        <dbReference type="Proteomes" id="UP000198724"/>
    </source>
</evidence>
<keyword evidence="3" id="KW-1185">Reference proteome</keyword>
<keyword evidence="1" id="KW-0812">Transmembrane</keyword>
<dbReference type="RefSeq" id="WP_092100444.1">
    <property type="nucleotide sequence ID" value="NZ_FOOT01000003.1"/>
</dbReference>
<reference evidence="3" key="1">
    <citation type="submission" date="2016-10" db="EMBL/GenBank/DDBJ databases">
        <authorList>
            <person name="Varghese N."/>
            <person name="Submissions S."/>
        </authorList>
    </citation>
    <scope>NUCLEOTIDE SEQUENCE [LARGE SCALE GENOMIC DNA]</scope>
    <source>
        <strain evidence="3">LP51</strain>
    </source>
</reference>
<gene>
    <name evidence="2" type="ORF">SAMN05421739_10327</name>
</gene>
<dbReference type="EMBL" id="FOOT01000003">
    <property type="protein sequence ID" value="SFG61417.1"/>
    <property type="molecule type" value="Genomic_DNA"/>
</dbReference>
<evidence type="ECO:0000313" key="2">
    <source>
        <dbReference type="EMBL" id="SFG61417.1"/>
    </source>
</evidence>
<dbReference type="Proteomes" id="UP000198724">
    <property type="component" value="Unassembled WGS sequence"/>
</dbReference>
<proteinExistence type="predicted"/>
<protein>
    <submittedName>
        <fullName evidence="2">Uncharacterized protein</fullName>
    </submittedName>
</protein>
<organism evidence="2 3">
    <name type="scientific">Pontibacter chinhatensis</name>
    <dbReference type="NCBI Taxonomy" id="1436961"/>
    <lineage>
        <taxon>Bacteria</taxon>
        <taxon>Pseudomonadati</taxon>
        <taxon>Bacteroidota</taxon>
        <taxon>Cytophagia</taxon>
        <taxon>Cytophagales</taxon>
        <taxon>Hymenobacteraceae</taxon>
        <taxon>Pontibacter</taxon>
    </lineage>
</organism>
<keyword evidence="1" id="KW-0472">Membrane</keyword>
<sequence>MKFSYILLLILLLLADIFAYTEVVTLIRQPSDASVILGFGLLALLILANFLLIRFTLNKLKA</sequence>
<name>A0A1I2TDK6_9BACT</name>
<dbReference type="STRING" id="1436961.SAMN05421739_10327"/>